<dbReference type="AlphaFoldDB" id="A0A834XZ78"/>
<sequence length="481" mass="56978">MNNQNYQVTKKTKIAFTDAFNMCSNRLKVKGYLTNHKTNTNISWRSKIISQKMYDIMELMMNEISKCPDDEPMSIDEKIIKMFGIDCLNKTKKNIDIDSKNIIKNIFAKPTKQADDCISIDSWSNEESIDEEFEKIDNTKSNECVKIKKEKENYHKYDSMINNPLFSPIVVISNTKKIQQQIDLLVKEKKPLISVKNDTSFKSKRGNAYKTPYEMRVKAVNIKLNNPTMTLDELKKQVGCNELHSFHQLDYWKKDIKKKDIKIDDDDNIKNLRFIDTKRIISKLVHNKCLEYLKRYKKKNICSHKIKSFGIEVKKKYSSLKFIENFNPTIIWSRRFKTYYFPSSKTKNKDEIKTKNHLNVLTKDKVNIVNLAQQHSDWSIVMLREKSGCNYLSKKYLKSWQRQIDKINVSNNIDRWVYDKCVEYQKNNKSLSEKLLIEWADEAKKIFPSSKSYSFRVGDWIDNFKQFNNTTEIDKVQMDEQ</sequence>
<gene>
    <name evidence="1" type="ORF">HCN44_004460</name>
</gene>
<comment type="caution">
    <text evidence="1">The sequence shown here is derived from an EMBL/GenBank/DDBJ whole genome shotgun (WGS) entry which is preliminary data.</text>
</comment>
<dbReference type="OrthoDB" id="6778624at2759"/>
<proteinExistence type="predicted"/>
<name>A0A834XZ78_APHGI</name>
<dbReference type="Proteomes" id="UP000639338">
    <property type="component" value="Unassembled WGS sequence"/>
</dbReference>
<reference evidence="1 2" key="1">
    <citation type="submission" date="2020-08" db="EMBL/GenBank/DDBJ databases">
        <title>Aphidius gifuensis genome sequencing and assembly.</title>
        <authorList>
            <person name="Du Z."/>
        </authorList>
    </citation>
    <scope>NUCLEOTIDE SEQUENCE [LARGE SCALE GENOMIC DNA]</scope>
    <source>
        <strain evidence="1">YNYX2018</strain>
        <tissue evidence="1">Adults</tissue>
    </source>
</reference>
<evidence type="ECO:0000313" key="2">
    <source>
        <dbReference type="Proteomes" id="UP000639338"/>
    </source>
</evidence>
<evidence type="ECO:0000313" key="1">
    <source>
        <dbReference type="EMBL" id="KAF7994988.1"/>
    </source>
</evidence>
<protein>
    <submittedName>
        <fullName evidence="1">Uncharacterized protein</fullName>
    </submittedName>
</protein>
<organism evidence="1 2">
    <name type="scientific">Aphidius gifuensis</name>
    <name type="common">Parasitoid wasp</name>
    <dbReference type="NCBI Taxonomy" id="684658"/>
    <lineage>
        <taxon>Eukaryota</taxon>
        <taxon>Metazoa</taxon>
        <taxon>Ecdysozoa</taxon>
        <taxon>Arthropoda</taxon>
        <taxon>Hexapoda</taxon>
        <taxon>Insecta</taxon>
        <taxon>Pterygota</taxon>
        <taxon>Neoptera</taxon>
        <taxon>Endopterygota</taxon>
        <taxon>Hymenoptera</taxon>
        <taxon>Apocrita</taxon>
        <taxon>Ichneumonoidea</taxon>
        <taxon>Braconidae</taxon>
        <taxon>Aphidiinae</taxon>
        <taxon>Aphidius</taxon>
    </lineage>
</organism>
<accession>A0A834XZ78</accession>
<keyword evidence="2" id="KW-1185">Reference proteome</keyword>
<dbReference type="EMBL" id="JACMRX010000002">
    <property type="protein sequence ID" value="KAF7994988.1"/>
    <property type="molecule type" value="Genomic_DNA"/>
</dbReference>